<dbReference type="EMBL" id="JAUFPN010000002">
    <property type="protein sequence ID" value="MDN3562837.1"/>
    <property type="molecule type" value="Genomic_DNA"/>
</dbReference>
<accession>A0ABT7ZZE8</accession>
<dbReference type="Gene3D" id="3.40.50.300">
    <property type="entry name" value="P-loop containing nucleotide triphosphate hydrolases"/>
    <property type="match status" value="1"/>
</dbReference>
<dbReference type="Proteomes" id="UP001529369">
    <property type="component" value="Unassembled WGS sequence"/>
</dbReference>
<organism evidence="2 3">
    <name type="scientific">Paeniroseomonas aquatica</name>
    <dbReference type="NCBI Taxonomy" id="373043"/>
    <lineage>
        <taxon>Bacteria</taxon>
        <taxon>Pseudomonadati</taxon>
        <taxon>Pseudomonadota</taxon>
        <taxon>Alphaproteobacteria</taxon>
        <taxon>Acetobacterales</taxon>
        <taxon>Acetobacteraceae</taxon>
        <taxon>Paeniroseomonas</taxon>
    </lineage>
</organism>
<evidence type="ECO:0000313" key="2">
    <source>
        <dbReference type="EMBL" id="MDN3562837.1"/>
    </source>
</evidence>
<dbReference type="SUPFAM" id="SSF52540">
    <property type="entry name" value="P-loop containing nucleoside triphosphate hydrolases"/>
    <property type="match status" value="1"/>
</dbReference>
<dbReference type="PANTHER" id="PTHR43581:SF2">
    <property type="entry name" value="EXCINUCLEASE ATPASE SUBUNIT"/>
    <property type="match status" value="1"/>
</dbReference>
<evidence type="ECO:0000313" key="3">
    <source>
        <dbReference type="Proteomes" id="UP001529369"/>
    </source>
</evidence>
<dbReference type="RefSeq" id="WP_290314558.1">
    <property type="nucleotide sequence ID" value="NZ_JAUFPN010000002.1"/>
</dbReference>
<dbReference type="Pfam" id="PF13304">
    <property type="entry name" value="AAA_21"/>
    <property type="match status" value="1"/>
</dbReference>
<dbReference type="InterPro" id="IPR051396">
    <property type="entry name" value="Bact_Antivir_Def_Nuclease"/>
</dbReference>
<proteinExistence type="predicted"/>
<keyword evidence="3" id="KW-1185">Reference proteome</keyword>
<dbReference type="PANTHER" id="PTHR43581">
    <property type="entry name" value="ATP/GTP PHOSPHATASE"/>
    <property type="match status" value="1"/>
</dbReference>
<dbReference type="InterPro" id="IPR003959">
    <property type="entry name" value="ATPase_AAA_core"/>
</dbReference>
<sequence length="430" mass="47162">MLKIPRLIGITVENYRSFCSETEIELRPLTMFFGHNSVGKSALLRLLPILAGSVSYSGAGPINLQSDAARGAAFSDMQCKLTSAPSIFFKLTWNGEVSSAEYTVRDLPDLHRQVIERLVIRDNDGKRILQFEWLPSAESGELSRIYILSDETSSIESEVVFRGMSPEIINLDAQEKFGAISTQVNSQLSIFSYSTTWLKALRCLPPRREFLSSPLSGLSPDGSGITQMLAFDDLEGGATLTSVSNWYLNATGHRVELRWGAFAGKELFSVVLTPEETRSVQLDIVDTGEGMGQVLPVIGALCFAEHNSMKRNSIIAVEHPELHLHPSAHPSLAQLFCKLASGTQAPTLVVETHSEIFLLSVQLAIVAGDLDPKSVVVYWVKSSESGSEPVKVEFDEQGRPIGDTWPAGVFSESATQARELVLARRSLPHR</sequence>
<gene>
    <name evidence="2" type="ORF">QWZ14_00335</name>
</gene>
<comment type="caution">
    <text evidence="2">The sequence shown here is derived from an EMBL/GenBank/DDBJ whole genome shotgun (WGS) entry which is preliminary data.</text>
</comment>
<name>A0ABT7ZZE8_9PROT</name>
<protein>
    <submittedName>
        <fullName evidence="2">AAA family ATPase</fullName>
    </submittedName>
</protein>
<dbReference type="InterPro" id="IPR027417">
    <property type="entry name" value="P-loop_NTPase"/>
</dbReference>
<feature type="domain" description="ATPase AAA-type core" evidence="1">
    <location>
        <begin position="29"/>
        <end position="358"/>
    </location>
</feature>
<reference evidence="3" key="1">
    <citation type="journal article" date="2019" name="Int. J. Syst. Evol. Microbiol.">
        <title>The Global Catalogue of Microorganisms (GCM) 10K type strain sequencing project: providing services to taxonomists for standard genome sequencing and annotation.</title>
        <authorList>
            <consortium name="The Broad Institute Genomics Platform"/>
            <consortium name="The Broad Institute Genome Sequencing Center for Infectious Disease"/>
            <person name="Wu L."/>
            <person name="Ma J."/>
        </authorList>
    </citation>
    <scope>NUCLEOTIDE SEQUENCE [LARGE SCALE GENOMIC DNA]</scope>
    <source>
        <strain evidence="3">CECT 7131</strain>
    </source>
</reference>
<evidence type="ECO:0000259" key="1">
    <source>
        <dbReference type="Pfam" id="PF13304"/>
    </source>
</evidence>